<dbReference type="EMBL" id="CCYD01001774">
    <property type="protein sequence ID" value="CEG45874.1"/>
    <property type="molecule type" value="Genomic_DNA"/>
</dbReference>
<sequence length="156" mass="17696">MWSEYVTQANKTGVPVLNGIKKVDQIIRYCRQAVCKSGCSIHLTKLRRNLFDGNGAGYIAITWRVLPMPNITSHKEVIIRENGNNSGLGDNLWSRIISFNRLIKVFSTPHNSSFARIISRHRSNFVYAIQFKQREVGNTDYLNSVMEHQKGGICAV</sequence>
<dbReference type="AlphaFoldDB" id="A0A0P1AWB9"/>
<reference evidence="2" key="1">
    <citation type="submission" date="2014-09" db="EMBL/GenBank/DDBJ databases">
        <authorList>
            <person name="Sharma Rahul"/>
            <person name="Thines Marco"/>
        </authorList>
    </citation>
    <scope>NUCLEOTIDE SEQUENCE [LARGE SCALE GENOMIC DNA]</scope>
</reference>
<protein>
    <submittedName>
        <fullName evidence="1">Uncharacterized protein</fullName>
    </submittedName>
</protein>
<organism evidence="1 2">
    <name type="scientific">Plasmopara halstedii</name>
    <name type="common">Downy mildew of sunflower</name>
    <dbReference type="NCBI Taxonomy" id="4781"/>
    <lineage>
        <taxon>Eukaryota</taxon>
        <taxon>Sar</taxon>
        <taxon>Stramenopiles</taxon>
        <taxon>Oomycota</taxon>
        <taxon>Peronosporomycetes</taxon>
        <taxon>Peronosporales</taxon>
        <taxon>Peronosporaceae</taxon>
        <taxon>Plasmopara</taxon>
    </lineage>
</organism>
<name>A0A0P1AWB9_PLAHL</name>
<keyword evidence="2" id="KW-1185">Reference proteome</keyword>
<accession>A0A0P1AWB9</accession>
<dbReference type="Proteomes" id="UP000054928">
    <property type="component" value="Unassembled WGS sequence"/>
</dbReference>
<proteinExistence type="predicted"/>
<dbReference type="RefSeq" id="XP_024582243.1">
    <property type="nucleotide sequence ID" value="XM_024716666.1"/>
</dbReference>
<evidence type="ECO:0000313" key="1">
    <source>
        <dbReference type="EMBL" id="CEG45874.1"/>
    </source>
</evidence>
<dbReference type="OrthoDB" id="161638at2759"/>
<evidence type="ECO:0000313" key="2">
    <source>
        <dbReference type="Proteomes" id="UP000054928"/>
    </source>
</evidence>
<dbReference type="GeneID" id="36397202"/>